<evidence type="ECO:0000313" key="2">
    <source>
        <dbReference type="EMBL" id="KAK5870163.1"/>
    </source>
</evidence>
<proteinExistence type="predicted"/>
<name>A0AAN8AS14_ELEMC</name>
<protein>
    <submittedName>
        <fullName evidence="2">Uncharacterized protein</fullName>
    </submittedName>
</protein>
<dbReference type="Proteomes" id="UP001346869">
    <property type="component" value="Unassembled WGS sequence"/>
</dbReference>
<evidence type="ECO:0000256" key="1">
    <source>
        <dbReference type="SAM" id="MobiDB-lite"/>
    </source>
</evidence>
<accession>A0AAN8AS14</accession>
<organism evidence="2 3">
    <name type="scientific">Eleginops maclovinus</name>
    <name type="common">Patagonian blennie</name>
    <name type="synonym">Eleginus maclovinus</name>
    <dbReference type="NCBI Taxonomy" id="56733"/>
    <lineage>
        <taxon>Eukaryota</taxon>
        <taxon>Metazoa</taxon>
        <taxon>Chordata</taxon>
        <taxon>Craniata</taxon>
        <taxon>Vertebrata</taxon>
        <taxon>Euteleostomi</taxon>
        <taxon>Actinopterygii</taxon>
        <taxon>Neopterygii</taxon>
        <taxon>Teleostei</taxon>
        <taxon>Neoteleostei</taxon>
        <taxon>Acanthomorphata</taxon>
        <taxon>Eupercaria</taxon>
        <taxon>Perciformes</taxon>
        <taxon>Notothenioidei</taxon>
        <taxon>Eleginopidae</taxon>
        <taxon>Eleginops</taxon>
    </lineage>
</organism>
<sequence>MMNYQFQCLSQPVNHMCQWVSKGESLQESMGGRSEWGGGRGGFSVACRRANSCAGVGAPQLRRGSDIQIWAGLPCGLGDTPQPAPPPLYSGPREEPWDGVKKGD</sequence>
<feature type="region of interest" description="Disordered" evidence="1">
    <location>
        <begin position="77"/>
        <end position="104"/>
    </location>
</feature>
<dbReference type="AlphaFoldDB" id="A0AAN8AS14"/>
<dbReference type="EMBL" id="JAUZQC010000006">
    <property type="protein sequence ID" value="KAK5870163.1"/>
    <property type="molecule type" value="Genomic_DNA"/>
</dbReference>
<comment type="caution">
    <text evidence="2">The sequence shown here is derived from an EMBL/GenBank/DDBJ whole genome shotgun (WGS) entry which is preliminary data.</text>
</comment>
<feature type="compositionally biased region" description="Basic and acidic residues" evidence="1">
    <location>
        <begin position="92"/>
        <end position="104"/>
    </location>
</feature>
<reference evidence="2 3" key="1">
    <citation type="journal article" date="2023" name="Genes (Basel)">
        <title>Chromosome-Level Genome Assembly and Circadian Gene Repertoire of the Patagonia Blennie Eleginops maclovinus-The Closest Ancestral Proxy of Antarctic Cryonotothenioids.</title>
        <authorList>
            <person name="Cheng C.C."/>
            <person name="Rivera-Colon A.G."/>
            <person name="Minhas B.F."/>
            <person name="Wilson L."/>
            <person name="Rayamajhi N."/>
            <person name="Vargas-Chacoff L."/>
            <person name="Catchen J.M."/>
        </authorList>
    </citation>
    <scope>NUCLEOTIDE SEQUENCE [LARGE SCALE GENOMIC DNA]</scope>
    <source>
        <strain evidence="2">JMC-PN-2008</strain>
    </source>
</reference>
<evidence type="ECO:0000313" key="3">
    <source>
        <dbReference type="Proteomes" id="UP001346869"/>
    </source>
</evidence>
<gene>
    <name evidence="2" type="ORF">PBY51_024819</name>
</gene>
<keyword evidence="3" id="KW-1185">Reference proteome</keyword>
<reference evidence="2 3" key="2">
    <citation type="journal article" date="2023" name="Mol. Biol. Evol.">
        <title>Genomics of Secondarily Temperate Adaptation in the Only Non-Antarctic Icefish.</title>
        <authorList>
            <person name="Rivera-Colon A.G."/>
            <person name="Rayamajhi N."/>
            <person name="Minhas B.F."/>
            <person name="Madrigal G."/>
            <person name="Bilyk K.T."/>
            <person name="Yoon V."/>
            <person name="Hune M."/>
            <person name="Gregory S."/>
            <person name="Cheng C.H.C."/>
            <person name="Catchen J.M."/>
        </authorList>
    </citation>
    <scope>NUCLEOTIDE SEQUENCE [LARGE SCALE GENOMIC DNA]</scope>
    <source>
        <strain evidence="2">JMC-PN-2008</strain>
    </source>
</reference>